<evidence type="ECO:0000313" key="3">
    <source>
        <dbReference type="Proteomes" id="UP000469890"/>
    </source>
</evidence>
<feature type="compositionally biased region" description="Acidic residues" evidence="1">
    <location>
        <begin position="485"/>
        <end position="514"/>
    </location>
</feature>
<evidence type="ECO:0000256" key="1">
    <source>
        <dbReference type="SAM" id="MobiDB-lite"/>
    </source>
</evidence>
<feature type="compositionally biased region" description="Basic and acidic residues" evidence="1">
    <location>
        <begin position="407"/>
        <end position="418"/>
    </location>
</feature>
<feature type="region of interest" description="Disordered" evidence="1">
    <location>
        <begin position="485"/>
        <end position="544"/>
    </location>
</feature>
<protein>
    <submittedName>
        <fullName evidence="2">Uncharacterized protein</fullName>
    </submittedName>
</protein>
<reference evidence="2 3" key="1">
    <citation type="submission" date="2019-09" db="EMBL/GenBank/DDBJ databases">
        <authorList>
            <consortium name="DOE Joint Genome Institute"/>
            <person name="Mondo S.J."/>
            <person name="Navarro-Mendoza M.I."/>
            <person name="Perez-Arques C."/>
            <person name="Panchal S."/>
            <person name="Nicolas F.E."/>
            <person name="Ganguly P."/>
            <person name="Pangilinan J."/>
            <person name="Grigoriev I."/>
            <person name="Heitman J."/>
            <person name="Sanya K."/>
            <person name="Garre V."/>
        </authorList>
    </citation>
    <scope>NUCLEOTIDE SEQUENCE [LARGE SCALE GENOMIC DNA]</scope>
    <source>
        <strain evidence="2 3">MU402</strain>
    </source>
</reference>
<dbReference type="GO" id="GO:0042790">
    <property type="term" value="P:nucleolar large rRNA transcription by RNA polymerase I"/>
    <property type="evidence" value="ECO:0007669"/>
    <property type="project" value="InterPro"/>
</dbReference>
<dbReference type="AlphaFoldDB" id="A0A8H4BT00"/>
<dbReference type="Gene3D" id="1.10.10.60">
    <property type="entry name" value="Homeodomain-like"/>
    <property type="match status" value="1"/>
</dbReference>
<dbReference type="GO" id="GO:0000182">
    <property type="term" value="F:rDNA binding"/>
    <property type="evidence" value="ECO:0007669"/>
    <property type="project" value="TreeGrafter"/>
</dbReference>
<dbReference type="GO" id="GO:0001181">
    <property type="term" value="F:RNA polymerase I general transcription initiation factor activity"/>
    <property type="evidence" value="ECO:0007669"/>
    <property type="project" value="TreeGrafter"/>
</dbReference>
<dbReference type="GO" id="GO:0006361">
    <property type="term" value="P:transcription initiation at RNA polymerase I promoter"/>
    <property type="evidence" value="ECO:0007669"/>
    <property type="project" value="TreeGrafter"/>
</dbReference>
<feature type="compositionally biased region" description="Acidic residues" evidence="1">
    <location>
        <begin position="419"/>
        <end position="429"/>
    </location>
</feature>
<feature type="compositionally biased region" description="Acidic residues" evidence="1">
    <location>
        <begin position="523"/>
        <end position="544"/>
    </location>
</feature>
<comment type="caution">
    <text evidence="2">The sequence shown here is derived from an EMBL/GenBank/DDBJ whole genome shotgun (WGS) entry which is preliminary data.</text>
</comment>
<dbReference type="PANTHER" id="PTHR28079">
    <property type="entry name" value="RNA POLYMERASE I-SPECIFIC TRANSCRIPTION INITIATION FACTOR RRN5"/>
    <property type="match status" value="1"/>
</dbReference>
<dbReference type="Proteomes" id="UP000469890">
    <property type="component" value="Unassembled WGS sequence"/>
</dbReference>
<feature type="region of interest" description="Disordered" evidence="1">
    <location>
        <begin position="402"/>
        <end position="448"/>
    </location>
</feature>
<gene>
    <name evidence="2" type="ORF">FB192DRAFT_1352813</name>
</gene>
<proteinExistence type="predicted"/>
<dbReference type="PANTHER" id="PTHR28079:SF1">
    <property type="entry name" value="RNA POLYMERASE I-SPECIFIC TRANSCRIPTION INITIATION FACTOR RRN5"/>
    <property type="match status" value="1"/>
</dbReference>
<evidence type="ECO:0000313" key="2">
    <source>
        <dbReference type="EMBL" id="KAF1806887.1"/>
    </source>
</evidence>
<dbReference type="InterPro" id="IPR039601">
    <property type="entry name" value="Rrn5"/>
</dbReference>
<sequence>MASRKRSRDQVEKDEAHQDPRQLTKFQLVHGLNNTWHNPPTTETHNALVDQLNDINYVYATKHTRRGADKHLLTIRKSTLLKSLQDVAELEHERYDSDSLRLPRFDHHPIIVETANHFTSAMQHRLCNFKRMGSPTGLKSLAKQVRKYYLYQAMQEHEMEHGSMDDDFALSMVGNSCWTPTEKRRFFMAVERCSRGDVVAISRRVGPTKTIAEVGAYLNFLDGAAKAIGGYEPDDKYAAREVSDLFLLQESRMALILESKLETESYAKDQELMQQESIQKSLELFEIWNFSSITRIFAEINDMTVLSSSLVQYLQLIKKFVLDILTGVHTELLDSHDKTVTRPLMNHVIAKRKETWTDMSNKKDVRLSNLDIPAMIDKRYKYHKLFSEHRSASFLAKRRRMAWQKTSDPEQQEKKDEENIIEIDSDDSDRESSDGVYDSDDDDMLKPFDEEDKLNGLYISPDIARQHYFESLQQDLHDNIDVVGVEDESSDDEDWEDVDTEQEDQGSESTEGDESLAQPEDAISTDEKEDSDDELAENDSEDECDDLAEQRMQQLDYIYEQELTKHLDFLDADAILSRQQTRRW</sequence>
<name>A0A8H4BT00_MUCCL</name>
<dbReference type="EMBL" id="JAAECE010000001">
    <property type="protein sequence ID" value="KAF1806887.1"/>
    <property type="molecule type" value="Genomic_DNA"/>
</dbReference>
<dbReference type="GO" id="GO:0000500">
    <property type="term" value="C:RNA polymerase I upstream activating factor complex"/>
    <property type="evidence" value="ECO:0007669"/>
    <property type="project" value="InterPro"/>
</dbReference>
<accession>A0A8H4BT00</accession>
<feature type="compositionally biased region" description="Basic and acidic residues" evidence="1">
    <location>
        <begin position="8"/>
        <end position="22"/>
    </location>
</feature>
<feature type="region of interest" description="Disordered" evidence="1">
    <location>
        <begin position="1"/>
        <end position="23"/>
    </location>
</feature>
<organism evidence="2 3">
    <name type="scientific">Mucor circinelloides f. lusitanicus</name>
    <name type="common">Mucor racemosus var. lusitanicus</name>
    <dbReference type="NCBI Taxonomy" id="29924"/>
    <lineage>
        <taxon>Eukaryota</taxon>
        <taxon>Fungi</taxon>
        <taxon>Fungi incertae sedis</taxon>
        <taxon>Mucoromycota</taxon>
        <taxon>Mucoromycotina</taxon>
        <taxon>Mucoromycetes</taxon>
        <taxon>Mucorales</taxon>
        <taxon>Mucorineae</taxon>
        <taxon>Mucoraceae</taxon>
        <taxon>Mucor</taxon>
    </lineage>
</organism>